<dbReference type="Gene3D" id="1.25.40.10">
    <property type="entry name" value="Tetratricopeptide repeat domain"/>
    <property type="match status" value="1"/>
</dbReference>
<dbReference type="InterPro" id="IPR011990">
    <property type="entry name" value="TPR-like_helical_dom_sf"/>
</dbReference>
<keyword evidence="3" id="KW-1185">Reference proteome</keyword>
<dbReference type="Proteomes" id="UP001417504">
    <property type="component" value="Unassembled WGS sequence"/>
</dbReference>
<accession>A0AAP0JP85</accession>
<evidence type="ECO:0000256" key="1">
    <source>
        <dbReference type="ARBA" id="ARBA00022737"/>
    </source>
</evidence>
<dbReference type="EMBL" id="JBBNAE010000003">
    <property type="protein sequence ID" value="KAK9137706.1"/>
    <property type="molecule type" value="Genomic_DNA"/>
</dbReference>
<evidence type="ECO:0008006" key="4">
    <source>
        <dbReference type="Google" id="ProtNLM"/>
    </source>
</evidence>
<gene>
    <name evidence="2" type="ORF">Sjap_008300</name>
</gene>
<dbReference type="PANTHER" id="PTHR47926">
    <property type="entry name" value="PENTATRICOPEPTIDE REPEAT-CONTAINING PROTEIN"/>
    <property type="match status" value="1"/>
</dbReference>
<dbReference type="AlphaFoldDB" id="A0AAP0JP85"/>
<protein>
    <recommendedName>
        <fullName evidence="4">Pentatricopeptide repeat-containing protein</fullName>
    </recommendedName>
</protein>
<keyword evidence="1" id="KW-0677">Repeat</keyword>
<name>A0AAP0JP85_9MAGN</name>
<dbReference type="NCBIfam" id="TIGR00756">
    <property type="entry name" value="PPR"/>
    <property type="match status" value="1"/>
</dbReference>
<proteinExistence type="predicted"/>
<dbReference type="InterPro" id="IPR002885">
    <property type="entry name" value="PPR_rpt"/>
</dbReference>
<organism evidence="2 3">
    <name type="scientific">Stephania japonica</name>
    <dbReference type="NCBI Taxonomy" id="461633"/>
    <lineage>
        <taxon>Eukaryota</taxon>
        <taxon>Viridiplantae</taxon>
        <taxon>Streptophyta</taxon>
        <taxon>Embryophyta</taxon>
        <taxon>Tracheophyta</taxon>
        <taxon>Spermatophyta</taxon>
        <taxon>Magnoliopsida</taxon>
        <taxon>Ranunculales</taxon>
        <taxon>Menispermaceae</taxon>
        <taxon>Menispermoideae</taxon>
        <taxon>Cissampelideae</taxon>
        <taxon>Stephania</taxon>
    </lineage>
</organism>
<reference evidence="2 3" key="1">
    <citation type="submission" date="2024-01" db="EMBL/GenBank/DDBJ databases">
        <title>Genome assemblies of Stephania.</title>
        <authorList>
            <person name="Yang L."/>
        </authorList>
    </citation>
    <scope>NUCLEOTIDE SEQUENCE [LARGE SCALE GENOMIC DNA]</scope>
    <source>
        <strain evidence="2">QJT</strain>
        <tissue evidence="2">Leaf</tissue>
    </source>
</reference>
<dbReference type="PANTHER" id="PTHR47926:SF488">
    <property type="entry name" value="DYW DOMAIN-CONTAINING PROTEIN"/>
    <property type="match status" value="1"/>
</dbReference>
<dbReference type="GO" id="GO:0003723">
    <property type="term" value="F:RNA binding"/>
    <property type="evidence" value="ECO:0007669"/>
    <property type="project" value="InterPro"/>
</dbReference>
<dbReference type="InterPro" id="IPR046960">
    <property type="entry name" value="PPR_At4g14850-like_plant"/>
</dbReference>
<evidence type="ECO:0000313" key="2">
    <source>
        <dbReference type="EMBL" id="KAK9137706.1"/>
    </source>
</evidence>
<sequence length="69" mass="7853">MDEDEVERRLQQEKGKDKVQWIDMYAKCGSLEDAISAFENMRFKDAQAWSTIIVACAIHGQGPKAMSVF</sequence>
<dbReference type="GO" id="GO:0009451">
    <property type="term" value="P:RNA modification"/>
    <property type="evidence" value="ECO:0007669"/>
    <property type="project" value="InterPro"/>
</dbReference>
<comment type="caution">
    <text evidence="2">The sequence shown here is derived from an EMBL/GenBank/DDBJ whole genome shotgun (WGS) entry which is preliminary data.</text>
</comment>
<evidence type="ECO:0000313" key="3">
    <source>
        <dbReference type="Proteomes" id="UP001417504"/>
    </source>
</evidence>
<dbReference type="Pfam" id="PF01535">
    <property type="entry name" value="PPR"/>
    <property type="match status" value="2"/>
</dbReference>